<dbReference type="Pfam" id="PF17820">
    <property type="entry name" value="PDZ_6"/>
    <property type="match status" value="1"/>
</dbReference>
<dbReference type="CDD" id="cd06782">
    <property type="entry name" value="cpPDZ_CPP-like"/>
    <property type="match status" value="1"/>
</dbReference>
<evidence type="ECO:0000313" key="3">
    <source>
        <dbReference type="EMBL" id="QJW85234.1"/>
    </source>
</evidence>
<keyword evidence="4" id="KW-1185">Reference proteome</keyword>
<dbReference type="PROSITE" id="PS50106">
    <property type="entry name" value="PDZ"/>
    <property type="match status" value="1"/>
</dbReference>
<sequence>MRSLPVSIRTAAAACLLLAGSAVLAADDPVASLQAAYAGAVTPGPQADLHRDLFATVFQRVQRAYARDLDAAAFTAAALKVLEPLPAGAGEPAEVFGKAMNAALRTLDPYSRYLDARTHGSERDASAGFGGVGPELEGSEGAVRVVAPMPGTPAARAGVLAGDLIVQVDNERLAGLPLPDAMARMRGQPGTPVSLTIRRPGVSEEFTVALTRDTIRRQLLQWSMQDDVLVLRLSSFTGPASSAIRQAVADATASATPRAVVLDLRGNPGGLLTEAVQTADAFPGQGEIVTLRGRMASRQRTGMPMPPSCWPACPWWCSSTSAPPPPPNWWPPPCRRTAAPA</sequence>
<evidence type="ECO:0000313" key="4">
    <source>
        <dbReference type="Proteomes" id="UP000500826"/>
    </source>
</evidence>
<dbReference type="InterPro" id="IPR001478">
    <property type="entry name" value="PDZ"/>
</dbReference>
<dbReference type="Gene3D" id="2.30.42.10">
    <property type="match status" value="1"/>
</dbReference>
<dbReference type="Proteomes" id="UP000500826">
    <property type="component" value="Chromosome"/>
</dbReference>
<accession>A0ABX6P6Y2</accession>
<protein>
    <submittedName>
        <fullName evidence="3">PDZ domain-containing protein</fullName>
    </submittedName>
</protein>
<feature type="signal peptide" evidence="1">
    <location>
        <begin position="1"/>
        <end position="25"/>
    </location>
</feature>
<proteinExistence type="predicted"/>
<dbReference type="Gene3D" id="3.30.750.44">
    <property type="match status" value="1"/>
</dbReference>
<dbReference type="SUPFAM" id="SSF52096">
    <property type="entry name" value="ClpP/crotonase"/>
    <property type="match status" value="1"/>
</dbReference>
<dbReference type="Gene3D" id="3.90.226.10">
    <property type="entry name" value="2-enoyl-CoA Hydratase, Chain A, domain 1"/>
    <property type="match status" value="1"/>
</dbReference>
<dbReference type="InterPro" id="IPR029045">
    <property type="entry name" value="ClpP/crotonase-like_dom_sf"/>
</dbReference>
<keyword evidence="1" id="KW-0732">Signal</keyword>
<feature type="chain" id="PRO_5047152118" evidence="1">
    <location>
        <begin position="26"/>
        <end position="341"/>
    </location>
</feature>
<dbReference type="SUPFAM" id="SSF50156">
    <property type="entry name" value="PDZ domain-like"/>
    <property type="match status" value="1"/>
</dbReference>
<dbReference type="Pfam" id="PF03572">
    <property type="entry name" value="Peptidase_S41"/>
    <property type="match status" value="1"/>
</dbReference>
<reference evidence="3 4" key="2">
    <citation type="submission" date="2020-05" db="EMBL/GenBank/DDBJ databases">
        <authorList>
            <person name="Khan S.A."/>
            <person name="Jeon C.O."/>
            <person name="Chun B.H."/>
        </authorList>
    </citation>
    <scope>NUCLEOTIDE SEQUENCE [LARGE SCALE GENOMIC DNA]</scope>
    <source>
        <strain evidence="3 4">H242</strain>
    </source>
</reference>
<dbReference type="PANTHER" id="PTHR32060:SF22">
    <property type="entry name" value="CARBOXYL-TERMINAL-PROCESSING PEPTIDASE 3, CHLOROPLASTIC"/>
    <property type="match status" value="1"/>
</dbReference>
<dbReference type="SMART" id="SM00228">
    <property type="entry name" value="PDZ"/>
    <property type="match status" value="1"/>
</dbReference>
<organism evidence="3 4">
    <name type="scientific">Ramlibacter terrae</name>
    <dbReference type="NCBI Taxonomy" id="2732511"/>
    <lineage>
        <taxon>Bacteria</taxon>
        <taxon>Pseudomonadati</taxon>
        <taxon>Pseudomonadota</taxon>
        <taxon>Betaproteobacteria</taxon>
        <taxon>Burkholderiales</taxon>
        <taxon>Comamonadaceae</taxon>
        <taxon>Ramlibacter</taxon>
    </lineage>
</organism>
<name>A0ABX6P6Y2_9BURK</name>
<gene>
    <name evidence="3" type="ORF">HK414_22945</name>
</gene>
<reference evidence="3 4" key="1">
    <citation type="submission" date="2020-05" db="EMBL/GenBank/DDBJ databases">
        <title>Ramlibacter rhizophilus sp. nov., isolated from rhizosphere soil of national flower Mugunghwa from South Korea.</title>
        <authorList>
            <person name="Zheng-Fei Y."/>
            <person name="Huan T."/>
        </authorList>
    </citation>
    <scope>NUCLEOTIDE SEQUENCE [LARGE SCALE GENOMIC DNA]</scope>
    <source>
        <strain evidence="3 4">H242</strain>
    </source>
</reference>
<dbReference type="PANTHER" id="PTHR32060">
    <property type="entry name" value="TAIL-SPECIFIC PROTEASE"/>
    <property type="match status" value="1"/>
</dbReference>
<dbReference type="InterPro" id="IPR036034">
    <property type="entry name" value="PDZ_sf"/>
</dbReference>
<dbReference type="EMBL" id="CP053418">
    <property type="protein sequence ID" value="QJW85234.1"/>
    <property type="molecule type" value="Genomic_DNA"/>
</dbReference>
<dbReference type="InterPro" id="IPR005151">
    <property type="entry name" value="Tail-specific_protease"/>
</dbReference>
<feature type="domain" description="PDZ" evidence="2">
    <location>
        <begin position="130"/>
        <end position="186"/>
    </location>
</feature>
<dbReference type="InterPro" id="IPR041489">
    <property type="entry name" value="PDZ_6"/>
</dbReference>
<evidence type="ECO:0000256" key="1">
    <source>
        <dbReference type="SAM" id="SignalP"/>
    </source>
</evidence>
<evidence type="ECO:0000259" key="2">
    <source>
        <dbReference type="PROSITE" id="PS50106"/>
    </source>
</evidence>